<dbReference type="Ensembl" id="ENSPNYT00000019978.1">
    <property type="protein sequence ID" value="ENSPNYP00000019492.1"/>
    <property type="gene ID" value="ENSPNYG00000014689.1"/>
</dbReference>
<evidence type="ECO:0000256" key="10">
    <source>
        <dbReference type="RuleBase" id="RU365073"/>
    </source>
</evidence>
<dbReference type="PANTHER" id="PTHR13373:SF21">
    <property type="entry name" value="NUCLEAR PORE COMPLEX PROTEIN NUP85"/>
    <property type="match status" value="1"/>
</dbReference>
<accession>A0A3B4G9C9</accession>
<proteinExistence type="inferred from homology"/>
<gene>
    <name evidence="11" type="primary">NUP85</name>
</gene>
<keyword evidence="8 10" id="KW-0906">Nuclear pore complex</keyword>
<evidence type="ECO:0000256" key="7">
    <source>
        <dbReference type="ARBA" id="ARBA00023010"/>
    </source>
</evidence>
<dbReference type="GO" id="GO:0045893">
    <property type="term" value="P:positive regulation of DNA-templated transcription"/>
    <property type="evidence" value="ECO:0007669"/>
    <property type="project" value="TreeGrafter"/>
</dbReference>
<keyword evidence="4 10" id="KW-0813">Transport</keyword>
<dbReference type="GO" id="GO:0006406">
    <property type="term" value="P:mRNA export from nucleus"/>
    <property type="evidence" value="ECO:0007669"/>
    <property type="project" value="TreeGrafter"/>
</dbReference>
<organism evidence="11">
    <name type="scientific">Pundamilia nyererei</name>
    <dbReference type="NCBI Taxonomy" id="303518"/>
    <lineage>
        <taxon>Eukaryota</taxon>
        <taxon>Metazoa</taxon>
        <taxon>Chordata</taxon>
        <taxon>Craniata</taxon>
        <taxon>Vertebrata</taxon>
        <taxon>Euteleostomi</taxon>
        <taxon>Actinopterygii</taxon>
        <taxon>Neopterygii</taxon>
        <taxon>Teleostei</taxon>
        <taxon>Neoteleostei</taxon>
        <taxon>Acanthomorphata</taxon>
        <taxon>Ovalentaria</taxon>
        <taxon>Cichlomorphae</taxon>
        <taxon>Cichliformes</taxon>
        <taxon>Cichlidae</taxon>
        <taxon>African cichlids</taxon>
        <taxon>Pseudocrenilabrinae</taxon>
        <taxon>Haplochromini</taxon>
        <taxon>Pundamilia</taxon>
    </lineage>
</organism>
<evidence type="ECO:0000256" key="5">
    <source>
        <dbReference type="ARBA" id="ARBA00022816"/>
    </source>
</evidence>
<comment type="subunit">
    <text evidence="10">Component of the nuclear pore complex (NPC).</text>
</comment>
<evidence type="ECO:0000256" key="4">
    <source>
        <dbReference type="ARBA" id="ARBA00022448"/>
    </source>
</evidence>
<evidence type="ECO:0000256" key="6">
    <source>
        <dbReference type="ARBA" id="ARBA00022927"/>
    </source>
</evidence>
<dbReference type="Pfam" id="PF07575">
    <property type="entry name" value="Nucleopor_Nup85"/>
    <property type="match status" value="1"/>
</dbReference>
<comment type="similarity">
    <text evidence="2 10">Belongs to the nucleoporin Nup85 family.</text>
</comment>
<keyword evidence="10" id="KW-0472">Membrane</keyword>
<evidence type="ECO:0000256" key="2">
    <source>
        <dbReference type="ARBA" id="ARBA00005573"/>
    </source>
</evidence>
<dbReference type="GO" id="GO:0017056">
    <property type="term" value="F:structural constituent of nuclear pore"/>
    <property type="evidence" value="ECO:0007669"/>
    <property type="project" value="TreeGrafter"/>
</dbReference>
<evidence type="ECO:0000256" key="9">
    <source>
        <dbReference type="ARBA" id="ARBA00023242"/>
    </source>
</evidence>
<keyword evidence="6 10" id="KW-0653">Protein transport</keyword>
<dbReference type="PANTHER" id="PTHR13373">
    <property type="entry name" value="FROUNT PROTEIN-RELATED"/>
    <property type="match status" value="1"/>
</dbReference>
<name>A0A3B4G9C9_9CICH</name>
<evidence type="ECO:0000256" key="3">
    <source>
        <dbReference type="ARBA" id="ARBA00017729"/>
    </source>
</evidence>
<keyword evidence="9 10" id="KW-0539">Nucleus</keyword>
<dbReference type="AlphaFoldDB" id="A0A3B4G9C9"/>
<dbReference type="GO" id="GO:0031965">
    <property type="term" value="C:nuclear membrane"/>
    <property type="evidence" value="ECO:0007669"/>
    <property type="project" value="UniProtKB-UniRule"/>
</dbReference>
<evidence type="ECO:0000256" key="1">
    <source>
        <dbReference type="ARBA" id="ARBA00004567"/>
    </source>
</evidence>
<reference evidence="11" key="1">
    <citation type="submission" date="2023-09" db="UniProtKB">
        <authorList>
            <consortium name="Ensembl"/>
        </authorList>
    </citation>
    <scope>IDENTIFICATION</scope>
</reference>
<keyword evidence="5 10" id="KW-0509">mRNA transport</keyword>
<dbReference type="GO" id="GO:0031080">
    <property type="term" value="C:nuclear pore outer ring"/>
    <property type="evidence" value="ECO:0007669"/>
    <property type="project" value="TreeGrafter"/>
</dbReference>
<protein>
    <recommendedName>
        <fullName evidence="3 10">Nuclear pore complex protein Nup85</fullName>
    </recommendedName>
</protein>
<keyword evidence="7 10" id="KW-0811">Translocation</keyword>
<evidence type="ECO:0000313" key="11">
    <source>
        <dbReference type="Ensembl" id="ENSPNYP00000019492.1"/>
    </source>
</evidence>
<sequence>MCNDNNYNITVVLSPPAFVSGASGSGCSFIHEIRKDEDIYSPILRKLFNESHHIFVGLQTIREDLPSKRDVNAQLVRKNPHSVFYSDMHFITLFSGTILTLICFLLKVSILLAIELIWNLCEVLFIDAAPAGSLLLHLLDWVRLHKADVDEKAREVLQSESPAEHRDYWDVVVSYVLQGRLEEVRQMLVKQANLQPAARSMYKQMDTLLSKMPFYNPGGTQTLTEFDVKWRHWHEDVDRCLQDNSFASNRHLELICKILLGDEDTLLDHKELLGTWYHFLVTRLLFCHPTVKLTELHYYAQSCMTMFLDSRSVPEPLDNILLAAFEFDIHQVIKECSIALNNWWFVAHLTDLLDHSNIYHSVFGSNLREFLLLEYASGLFTHHSLWQLAVDYFDHCPEFGRVYLELQIERVPLETERKALKVLRVCEQRQMSEQVRSICKIMAMRALRNNRLGSALSWSIRAKDAAFATLISERFLQDYCAKGTFSDLDLIDNLGPAMLLSDRLTFLGKYREFHKLYGEKRFREAAKLLLSLMTAKIAPQSFWMTLLTDALPLLEQKEVIFTADQTYELMFCLEELTSSLNITASSTDRPMQEEDVEVTKVELLRLALARNLAQAIVKEGTVEI</sequence>
<comment type="function">
    <text evidence="10">Functions as a component of the nuclear pore complex (NPC).</text>
</comment>
<dbReference type="GeneTree" id="ENSGT00390000000204"/>
<evidence type="ECO:0000256" key="8">
    <source>
        <dbReference type="ARBA" id="ARBA00023132"/>
    </source>
</evidence>
<dbReference type="GO" id="GO:0006606">
    <property type="term" value="P:protein import into nucleus"/>
    <property type="evidence" value="ECO:0007669"/>
    <property type="project" value="TreeGrafter"/>
</dbReference>
<dbReference type="InterPro" id="IPR011502">
    <property type="entry name" value="Nucleoporin_Nup85"/>
</dbReference>
<comment type="subcellular location">
    <subcellularLocation>
        <location evidence="1 10">Nucleus</location>
        <location evidence="1 10">Nuclear pore complex</location>
    </subcellularLocation>
</comment>